<protein>
    <submittedName>
        <fullName evidence="2">Uncharacterized protein</fullName>
    </submittedName>
</protein>
<evidence type="ECO:0000313" key="3">
    <source>
        <dbReference type="Proteomes" id="UP000240493"/>
    </source>
</evidence>
<keyword evidence="3" id="KW-1185">Reference proteome</keyword>
<dbReference type="AlphaFoldDB" id="A0A2T3ZJF2"/>
<reference evidence="2 3" key="1">
    <citation type="submission" date="2016-07" db="EMBL/GenBank/DDBJ databases">
        <title>Multiple horizontal gene transfer events from other fungi enriched the ability of initially mycotrophic Trichoderma (Ascomycota) to feed on dead plant biomass.</title>
        <authorList>
            <consortium name="DOE Joint Genome Institute"/>
            <person name="Aerts A."/>
            <person name="Atanasova L."/>
            <person name="Chenthamara K."/>
            <person name="Zhang J."/>
            <person name="Grujic M."/>
            <person name="Henrissat B."/>
            <person name="Kuo A."/>
            <person name="Salamov A."/>
            <person name="Lipzen A."/>
            <person name="Labutti K."/>
            <person name="Barry K."/>
            <person name="Miao Y."/>
            <person name="Rahimi M.J."/>
            <person name="Shen Q."/>
            <person name="Grigoriev I.V."/>
            <person name="Kubicek C.P."/>
            <person name="Druzhinina I.S."/>
        </authorList>
    </citation>
    <scope>NUCLEOTIDE SEQUENCE [LARGE SCALE GENOMIC DNA]</scope>
    <source>
        <strain evidence="2 3">CBS 433.97</strain>
    </source>
</reference>
<accession>A0A2T3ZJF2</accession>
<gene>
    <name evidence="2" type="ORF">M441DRAFT_54044</name>
</gene>
<evidence type="ECO:0000256" key="1">
    <source>
        <dbReference type="SAM" id="SignalP"/>
    </source>
</evidence>
<feature type="signal peptide" evidence="1">
    <location>
        <begin position="1"/>
        <end position="18"/>
    </location>
</feature>
<proteinExistence type="predicted"/>
<name>A0A2T3ZJF2_TRIA4</name>
<organism evidence="2 3">
    <name type="scientific">Trichoderma asperellum (strain ATCC 204424 / CBS 433.97 / NBRC 101777)</name>
    <dbReference type="NCBI Taxonomy" id="1042311"/>
    <lineage>
        <taxon>Eukaryota</taxon>
        <taxon>Fungi</taxon>
        <taxon>Dikarya</taxon>
        <taxon>Ascomycota</taxon>
        <taxon>Pezizomycotina</taxon>
        <taxon>Sordariomycetes</taxon>
        <taxon>Hypocreomycetidae</taxon>
        <taxon>Hypocreales</taxon>
        <taxon>Hypocreaceae</taxon>
        <taxon>Trichoderma</taxon>
    </lineage>
</organism>
<dbReference type="EMBL" id="KZ679257">
    <property type="protein sequence ID" value="PTB44941.1"/>
    <property type="molecule type" value="Genomic_DNA"/>
</dbReference>
<feature type="chain" id="PRO_5015399995" evidence="1">
    <location>
        <begin position="19"/>
        <end position="84"/>
    </location>
</feature>
<dbReference type="Proteomes" id="UP000240493">
    <property type="component" value="Unassembled WGS sequence"/>
</dbReference>
<evidence type="ECO:0000313" key="2">
    <source>
        <dbReference type="EMBL" id="PTB44941.1"/>
    </source>
</evidence>
<keyword evidence="1" id="KW-0732">Signal</keyword>
<sequence length="84" mass="9054">MNATVWSLLGSLSVSIAAIFFPQTRKTLERVQDNDCRTCIVITASISLASSSAAQTIAISPVPREPARWRAATPAAWKYASCDI</sequence>